<feature type="region of interest" description="Disordered" evidence="5">
    <location>
        <begin position="610"/>
        <end position="647"/>
    </location>
</feature>
<evidence type="ECO:0000256" key="3">
    <source>
        <dbReference type="ARBA" id="ARBA00022737"/>
    </source>
</evidence>
<dbReference type="GO" id="GO:0005737">
    <property type="term" value="C:cytoplasm"/>
    <property type="evidence" value="ECO:0007669"/>
    <property type="project" value="UniProtKB-SubCell"/>
</dbReference>
<evidence type="ECO:0000313" key="7">
    <source>
        <dbReference type="EMBL" id="GFR51021.1"/>
    </source>
</evidence>
<feature type="region of interest" description="Disordered" evidence="5">
    <location>
        <begin position="156"/>
        <end position="220"/>
    </location>
</feature>
<dbReference type="GO" id="GO:0000922">
    <property type="term" value="C:spindle pole"/>
    <property type="evidence" value="ECO:0007669"/>
    <property type="project" value="TreeGrafter"/>
</dbReference>
<dbReference type="PANTHER" id="PTHR22706">
    <property type="entry name" value="ASSEMBLY FACTOR FOR SPINDLE MICROTUBULES"/>
    <property type="match status" value="1"/>
</dbReference>
<dbReference type="EMBL" id="BMAR01000043">
    <property type="protein sequence ID" value="GFR51021.1"/>
    <property type="molecule type" value="Genomic_DNA"/>
</dbReference>
<dbReference type="SUPFAM" id="SSF47576">
    <property type="entry name" value="Calponin-homology domain, CH-domain"/>
    <property type="match status" value="1"/>
</dbReference>
<evidence type="ECO:0000313" key="8">
    <source>
        <dbReference type="Proteomes" id="UP001054857"/>
    </source>
</evidence>
<keyword evidence="8" id="KW-1185">Reference proteome</keyword>
<dbReference type="InterPro" id="IPR027417">
    <property type="entry name" value="P-loop_NTPase"/>
</dbReference>
<dbReference type="Pfam" id="PF00307">
    <property type="entry name" value="CH"/>
    <property type="match status" value="1"/>
</dbReference>
<dbReference type="InterPro" id="IPR000048">
    <property type="entry name" value="IQ_motif_EF-hand-BS"/>
</dbReference>
<name>A0AAD3HS86_9CHLO</name>
<dbReference type="SMART" id="SM00015">
    <property type="entry name" value="IQ"/>
    <property type="match status" value="26"/>
</dbReference>
<sequence length="2003" mass="220588">MSSLSPRNFLQEGREEHRHSPTSAPKSQEPAVTLRLLAYGGERPLLTFGSCTVASQKQARLCLLNETELDRVLTLEPPPTGVAVFDENGAAIETVPVVRRSHRFLHIVWSPGSVGSLCESLRWRMPEGMRLARLEVRLQGTAVDYPLTPRAARAAMTTGARSSSGGATGPAASASGANLTANGARQHAPTAGDHMAPLNSSRAASAVGTKSSSGTAAGPGATALGARATLAVGKAPPRTLSLARPQPAAAAAAVPGSTNTSVLRPAPSLEIPTAANTAAAAASTSTKQLSTPVSSPTSTAGGKAASLRLRPTVSPTLQRKAEAGRALDFRRVGNAESKRERGLLAWMNNEVQPLEATAAGAGGGAMEGHVVRRLLGEVSGKAYLYFKRDDEFAAMASKIEAKIATKQLALKDPATTLSDVRMRQDAVDVLTSYHPFWLAVGLQTVLGKALVLSHDDMNALMHPGGVMPAFLRSRVLDNLLADPELPTQFRHSTNKAEYWEALGVRVLGRVLLLAFLLDRMIQRNDLPAGTPPLFRNDAAIKSSEQLLQGFLQPRLAGAGDVRHSLRMMAYNVEHVQHPRDEADYRVQRPADLRDGTRLAKLYDNLRKQAYPQAASNPSSSGGALPSSAGARPSGGVGPTCNSRIPSTHEDLLPTMAFPQHSGKPLDESQMRNNCLRLARALQVQGINLQGFTPCSGGAGPGLDGIAKSVADGLVRLDQRVTLGILWQMAMHFKLRRHVDVRALERETSRLRRVAAAAAAFAGMDAGTAPASVLGSDDPVVFRYFNEPTSQALLQWIRAACTPHGLAVDDLTWSLSDGRVLCYLIHTYVPEALPRDRVSSISVPSTADEMARMTGGAEYVTLETLKAKGWYAVYQMGGCIHDDGLASAYKRSVTANFAALHAASEALGVPCLLSAEDSLDDGPDELTAILYVALLSEALLKITAERRAAYVIMEYLRRRLSWRPSNMRAARQQYQVILRRHEAATSVQAFWRMRRQRSRYMAEKRAACVLQAYVRRFHVMRQLQAEARRRQEQERIAATAIQAAWRGLSTRKALAQQHAAALVIQRHVRGHLARMWCMQQRINASQHAAATTIQAHWRGFRERRRYQRVRAAVLALQALERMRQARSWYLAAKRGAIQVQAAWRGCQARVQYEAQRHAILRIQAAWRRAAAQKRYQLARLRKAATVIQSSWRAEQARRKYLALRQAVITIQASLRAWMVRRQLQLQERASTVIQSLWRRHKAMAALQAARNAAVAIQARWRALVARRRFASVQIAVIRLQAAWRAHAANAAYSELRSAAVTMQAAWRGQQARRALQLKHAAATTIQTAWRAHVARQRFQQAVAATVRIQAAVRRMLVQRQYFRLQEAAVCVQAAWRARCARMEVQARHHAATLIQASVRALVARRAFLQTKEAAIAVQAAYRGHRARRALQQMHAAATTIQAAWRHHRRSGAATVLQAWWRMVLERRNYQRSRQAVVLLQAHTRGMLARQAFSRARDAAIVIQAGYRARRGRAAAWRQAEAYYTGRQQVAALRLLDIGRQWMMMASGAMRIQACWRGYKARQAYAAMLEQHRKDVRERRAATTIQTIWRGYSAQQKYKKMQDALVVLSNVLVPIYRARRELAQLRRHHETRVRAAVAIQTQVRAWMARRRLLKAVCAATRIQAAWRGHAVRLRDGRAKQEARRRVEKATAEAQKAPHRHIGYRTREALELLLRPNKNFSQIMAAIEVMYTATLYSRDCCKLIARNGGVATLLRFVRSCNRSKQHVDALTRSLAVLHNICRYDALVPDVFHAEDCLTGLSERLQLFRDTEDVFLPAVALLQRLVSREELAAAVPPAVLRHWEGIHQVLFRKADNERKYLERLEGQKGSDISARESARKLVVVQQQVVALEALIARARAASGEDSSAPADIHDNDKDLARRQAGGRLASGVCAGQGGPTAPTAGGVAIPGLKNTLVKDTVQRMAMSGTAAGAVGYKRTGPGGPGSPGQGAKSNGLAGRPVIRQPDA</sequence>
<dbReference type="CDD" id="cd21224">
    <property type="entry name" value="CH_ASPM_rpt2"/>
    <property type="match status" value="1"/>
</dbReference>
<dbReference type="PANTHER" id="PTHR22706:SF1">
    <property type="entry name" value="ASSEMBLY FACTOR FOR SPINDLE MICROTUBULES"/>
    <property type="match status" value="1"/>
</dbReference>
<evidence type="ECO:0000259" key="6">
    <source>
        <dbReference type="PROSITE" id="PS50021"/>
    </source>
</evidence>
<dbReference type="Proteomes" id="UP001054857">
    <property type="component" value="Unassembled WGS sequence"/>
</dbReference>
<feature type="compositionally biased region" description="Low complexity" evidence="5">
    <location>
        <begin position="611"/>
        <end position="631"/>
    </location>
</feature>
<comment type="caution">
    <text evidence="7">The sequence shown here is derived from an EMBL/GenBank/DDBJ whole genome shotgun (WGS) entry which is preliminary data.</text>
</comment>
<dbReference type="PROSITE" id="PS50096">
    <property type="entry name" value="IQ"/>
    <property type="match status" value="22"/>
</dbReference>
<feature type="region of interest" description="Disordered" evidence="5">
    <location>
        <begin position="1"/>
        <end position="30"/>
    </location>
</feature>
<dbReference type="SMART" id="SM00033">
    <property type="entry name" value="CH"/>
    <property type="match status" value="1"/>
</dbReference>
<dbReference type="Gene3D" id="1.25.10.10">
    <property type="entry name" value="Leucine-rich Repeat Variant"/>
    <property type="match status" value="1"/>
</dbReference>
<dbReference type="Gene3D" id="1.20.5.190">
    <property type="match status" value="12"/>
</dbReference>
<feature type="region of interest" description="Disordered" evidence="5">
    <location>
        <begin position="1967"/>
        <end position="2003"/>
    </location>
</feature>
<organism evidence="7 8">
    <name type="scientific">Astrephomene gubernaculifera</name>
    <dbReference type="NCBI Taxonomy" id="47775"/>
    <lineage>
        <taxon>Eukaryota</taxon>
        <taxon>Viridiplantae</taxon>
        <taxon>Chlorophyta</taxon>
        <taxon>core chlorophytes</taxon>
        <taxon>Chlorophyceae</taxon>
        <taxon>CS clade</taxon>
        <taxon>Chlamydomonadales</taxon>
        <taxon>Astrephomenaceae</taxon>
        <taxon>Astrephomene</taxon>
    </lineage>
</organism>
<dbReference type="Gene3D" id="1.10.418.10">
    <property type="entry name" value="Calponin-like domain"/>
    <property type="match status" value="2"/>
</dbReference>
<dbReference type="InterPro" id="IPR001715">
    <property type="entry name" value="CH_dom"/>
</dbReference>
<dbReference type="SUPFAM" id="SSF52540">
    <property type="entry name" value="P-loop containing nucleoside triphosphate hydrolases"/>
    <property type="match status" value="6"/>
</dbReference>
<evidence type="ECO:0000256" key="4">
    <source>
        <dbReference type="ARBA" id="ARBA00022860"/>
    </source>
</evidence>
<gene>
    <name evidence="7" type="ORF">Agub_g13348</name>
</gene>
<dbReference type="GO" id="GO:0051295">
    <property type="term" value="P:establishment of meiotic spindle localization"/>
    <property type="evidence" value="ECO:0007669"/>
    <property type="project" value="TreeGrafter"/>
</dbReference>
<evidence type="ECO:0000256" key="5">
    <source>
        <dbReference type="SAM" id="MobiDB-lite"/>
    </source>
</evidence>
<feature type="domain" description="Calponin-homology (CH)" evidence="6">
    <location>
        <begin position="786"/>
        <end position="939"/>
    </location>
</feature>
<feature type="compositionally biased region" description="Low complexity" evidence="5">
    <location>
        <begin position="203"/>
        <end position="220"/>
    </location>
</feature>
<keyword evidence="4" id="KW-0112">Calmodulin-binding</keyword>
<dbReference type="InterPro" id="IPR036872">
    <property type="entry name" value="CH_dom_sf"/>
</dbReference>
<dbReference type="Pfam" id="PF00612">
    <property type="entry name" value="IQ"/>
    <property type="match status" value="20"/>
</dbReference>
<keyword evidence="3" id="KW-0677">Repeat</keyword>
<dbReference type="PROSITE" id="PS50021">
    <property type="entry name" value="CH"/>
    <property type="match status" value="1"/>
</dbReference>
<feature type="compositionally biased region" description="Low complexity" evidence="5">
    <location>
        <begin position="156"/>
        <end position="177"/>
    </location>
</feature>
<feature type="region of interest" description="Disordered" evidence="5">
    <location>
        <begin position="282"/>
        <end position="312"/>
    </location>
</feature>
<dbReference type="CDD" id="cd23767">
    <property type="entry name" value="IQCD"/>
    <property type="match status" value="3"/>
</dbReference>
<dbReference type="InterPro" id="IPR051185">
    <property type="entry name" value="ASPM"/>
</dbReference>
<proteinExistence type="predicted"/>
<evidence type="ECO:0000256" key="1">
    <source>
        <dbReference type="ARBA" id="ARBA00004496"/>
    </source>
</evidence>
<keyword evidence="2" id="KW-0963">Cytoplasm</keyword>
<comment type="subcellular location">
    <subcellularLocation>
        <location evidence="1">Cytoplasm</location>
    </subcellularLocation>
</comment>
<dbReference type="InterPro" id="IPR011989">
    <property type="entry name" value="ARM-like"/>
</dbReference>
<feature type="compositionally biased region" description="Polar residues" evidence="5">
    <location>
        <begin position="287"/>
        <end position="300"/>
    </location>
</feature>
<dbReference type="GO" id="GO:0000278">
    <property type="term" value="P:mitotic cell cycle"/>
    <property type="evidence" value="ECO:0007669"/>
    <property type="project" value="TreeGrafter"/>
</dbReference>
<reference evidence="7 8" key="1">
    <citation type="journal article" date="2021" name="Sci. Rep.">
        <title>Genome sequencing of the multicellular alga Astrephomene provides insights into convergent evolution of germ-soma differentiation.</title>
        <authorList>
            <person name="Yamashita S."/>
            <person name="Yamamoto K."/>
            <person name="Matsuzaki R."/>
            <person name="Suzuki S."/>
            <person name="Yamaguchi H."/>
            <person name="Hirooka S."/>
            <person name="Minakuchi Y."/>
            <person name="Miyagishima S."/>
            <person name="Kawachi M."/>
            <person name="Toyoda A."/>
            <person name="Nozaki H."/>
        </authorList>
    </citation>
    <scope>NUCLEOTIDE SEQUENCE [LARGE SCALE GENOMIC DNA]</scope>
    <source>
        <strain evidence="7 8">NIES-4017</strain>
    </source>
</reference>
<dbReference type="GO" id="GO:0005516">
    <property type="term" value="F:calmodulin binding"/>
    <property type="evidence" value="ECO:0007669"/>
    <property type="project" value="UniProtKB-KW"/>
</dbReference>
<protein>
    <recommendedName>
        <fullName evidence="6">Calponin-homology (CH) domain-containing protein</fullName>
    </recommendedName>
</protein>
<dbReference type="GO" id="GO:0007051">
    <property type="term" value="P:spindle organization"/>
    <property type="evidence" value="ECO:0007669"/>
    <property type="project" value="TreeGrafter"/>
</dbReference>
<accession>A0AAD3HS86</accession>
<evidence type="ECO:0000256" key="2">
    <source>
        <dbReference type="ARBA" id="ARBA00022490"/>
    </source>
</evidence>